<evidence type="ECO:0000313" key="7">
    <source>
        <dbReference type="EMBL" id="MBE4908997.1"/>
    </source>
</evidence>
<evidence type="ECO:0000313" key="8">
    <source>
        <dbReference type="Proteomes" id="UP001516662"/>
    </source>
</evidence>
<dbReference type="InterPro" id="IPR051464">
    <property type="entry name" value="Peptidase_M42_aminopept"/>
</dbReference>
<dbReference type="Gene3D" id="3.40.630.10">
    <property type="entry name" value="Zn peptidases"/>
    <property type="match status" value="1"/>
</dbReference>
<dbReference type="Gene3D" id="2.40.30.40">
    <property type="entry name" value="Peptidase M42, domain 2"/>
    <property type="match status" value="1"/>
</dbReference>
<keyword evidence="8" id="KW-1185">Reference proteome</keyword>
<dbReference type="PIRSF" id="PIRSF001123">
    <property type="entry name" value="PepA_GA"/>
    <property type="match status" value="1"/>
</dbReference>
<dbReference type="SUPFAM" id="SSF53187">
    <property type="entry name" value="Zn-dependent exopeptidases"/>
    <property type="match status" value="1"/>
</dbReference>
<keyword evidence="2" id="KW-0031">Aminopeptidase</keyword>
<dbReference type="PANTHER" id="PTHR32481:SF0">
    <property type="entry name" value="AMINOPEPTIDASE YPDE-RELATED"/>
    <property type="match status" value="1"/>
</dbReference>
<evidence type="ECO:0000256" key="1">
    <source>
        <dbReference type="ARBA" id="ARBA00006272"/>
    </source>
</evidence>
<dbReference type="InterPro" id="IPR008007">
    <property type="entry name" value="Peptidase_M42"/>
</dbReference>
<dbReference type="Proteomes" id="UP001516662">
    <property type="component" value="Unassembled WGS sequence"/>
</dbReference>
<keyword evidence="3" id="KW-0645">Protease</keyword>
<evidence type="ECO:0000256" key="5">
    <source>
        <dbReference type="ARBA" id="ARBA00022801"/>
    </source>
</evidence>
<reference evidence="7 8" key="1">
    <citation type="submission" date="2020-10" db="EMBL/GenBank/DDBJ databases">
        <title>Bacillus sp. HD4P25, an endophyte from a halophyte.</title>
        <authorList>
            <person name="Sun J.-Q."/>
        </authorList>
    </citation>
    <scope>NUCLEOTIDE SEQUENCE [LARGE SCALE GENOMIC DNA]</scope>
    <source>
        <strain evidence="7 8">YIM 93174</strain>
    </source>
</reference>
<dbReference type="SUPFAM" id="SSF101821">
    <property type="entry name" value="Aminopeptidase/glucanase lid domain"/>
    <property type="match status" value="1"/>
</dbReference>
<comment type="caution">
    <text evidence="7">The sequence shown here is derived from an EMBL/GenBank/DDBJ whole genome shotgun (WGS) entry which is preliminary data.</text>
</comment>
<organism evidence="7 8">
    <name type="scientific">Litchfieldia luteola</name>
    <dbReference type="NCBI Taxonomy" id="682179"/>
    <lineage>
        <taxon>Bacteria</taxon>
        <taxon>Bacillati</taxon>
        <taxon>Bacillota</taxon>
        <taxon>Bacilli</taxon>
        <taxon>Bacillales</taxon>
        <taxon>Bacillaceae</taxon>
        <taxon>Litchfieldia</taxon>
    </lineage>
</organism>
<protein>
    <submittedName>
        <fullName evidence="7">M20/M25/M40 family metallo-hydrolase</fullName>
    </submittedName>
</protein>
<dbReference type="RefSeq" id="WP_193537150.1">
    <property type="nucleotide sequence ID" value="NZ_JADCLJ010000020.1"/>
</dbReference>
<dbReference type="Pfam" id="PF05343">
    <property type="entry name" value="Peptidase_M42"/>
    <property type="match status" value="1"/>
</dbReference>
<dbReference type="PANTHER" id="PTHR32481">
    <property type="entry name" value="AMINOPEPTIDASE"/>
    <property type="match status" value="1"/>
</dbReference>
<comment type="similarity">
    <text evidence="1 6">Belongs to the peptidase M42 family.</text>
</comment>
<dbReference type="InterPro" id="IPR023367">
    <property type="entry name" value="Peptidase_M42_dom2"/>
</dbReference>
<sequence length="359" mass="39320">MFKQSFFEQLKELASIQGAPGQEMLVVKKLVEWFTPHSDRVEVDHMGNIYTYLHGNKPGPTVMVSAHSDEIGCVVRDIDERGFIKIERTGGMIEALMVGRKVNVNGHFGVIGVKAGHLQTPEERKKTPSIYELYVDVGASSKADVKEMGIKIGDQITYISDLEQFSNKDLICGKAIDNRSCCVLVLELFKALANRNFSGTLVGVIAVQEEVGLRGAKVASHKVNPDYALVLDTIPCADTPDSLSSGYPIGIGRGPVIPALAGGSVRGNIMSPQMKELILKYADELDMPYQLAVMTGATTDAAAVHLEREGILTGAITFARRYSHSPVEVADLNDFEKGLTLLTRMVSDVEFWRDMNFIK</sequence>
<evidence type="ECO:0000256" key="3">
    <source>
        <dbReference type="ARBA" id="ARBA00022670"/>
    </source>
</evidence>
<keyword evidence="4" id="KW-0479">Metal-binding</keyword>
<accession>A0ABR9QKH0</accession>
<gene>
    <name evidence="7" type="ORF">IMZ08_13085</name>
</gene>
<evidence type="ECO:0000256" key="2">
    <source>
        <dbReference type="ARBA" id="ARBA00022438"/>
    </source>
</evidence>
<evidence type="ECO:0000256" key="6">
    <source>
        <dbReference type="PIRNR" id="PIRNR001123"/>
    </source>
</evidence>
<evidence type="ECO:0000256" key="4">
    <source>
        <dbReference type="ARBA" id="ARBA00022723"/>
    </source>
</evidence>
<dbReference type="EMBL" id="JADCLJ010000020">
    <property type="protein sequence ID" value="MBE4908997.1"/>
    <property type="molecule type" value="Genomic_DNA"/>
</dbReference>
<proteinExistence type="inferred from homology"/>
<keyword evidence="5" id="KW-0378">Hydrolase</keyword>
<name>A0ABR9QKH0_9BACI</name>